<reference evidence="1 2" key="1">
    <citation type="journal article" date="2019" name="Int. J. Syst. Evol. Microbiol.">
        <title>The Global Catalogue of Microorganisms (GCM) 10K type strain sequencing project: providing services to taxonomists for standard genome sequencing and annotation.</title>
        <authorList>
            <consortium name="The Broad Institute Genomics Platform"/>
            <consortium name="The Broad Institute Genome Sequencing Center for Infectious Disease"/>
            <person name="Wu L."/>
            <person name="Ma J."/>
        </authorList>
    </citation>
    <scope>NUCLEOTIDE SEQUENCE [LARGE SCALE GENOMIC DNA]</scope>
    <source>
        <strain evidence="1 2">CGMCC 1.12563</strain>
    </source>
</reference>
<evidence type="ECO:0000313" key="2">
    <source>
        <dbReference type="Proteomes" id="UP001597187"/>
    </source>
</evidence>
<dbReference type="EMBL" id="JBHUDC010000002">
    <property type="protein sequence ID" value="MFD1512114.1"/>
    <property type="molecule type" value="Genomic_DNA"/>
</dbReference>
<dbReference type="RefSeq" id="WP_250872101.1">
    <property type="nucleotide sequence ID" value="NZ_JALXFV010000002.1"/>
</dbReference>
<dbReference type="AlphaFoldDB" id="A0ABD6AT58"/>
<gene>
    <name evidence="1" type="ORF">ACFSBT_02320</name>
</gene>
<proteinExistence type="predicted"/>
<dbReference type="Proteomes" id="UP001597187">
    <property type="component" value="Unassembled WGS sequence"/>
</dbReference>
<name>A0ABD6AT58_9EURY</name>
<comment type="caution">
    <text evidence="1">The sequence shown here is derived from an EMBL/GenBank/DDBJ whole genome shotgun (WGS) entry which is preliminary data.</text>
</comment>
<dbReference type="PROSITE" id="PS51257">
    <property type="entry name" value="PROKAR_LIPOPROTEIN"/>
    <property type="match status" value="1"/>
</dbReference>
<protein>
    <recommendedName>
        <fullName evidence="3">Lipoprotein</fullName>
    </recommendedName>
</protein>
<evidence type="ECO:0000313" key="1">
    <source>
        <dbReference type="EMBL" id="MFD1512114.1"/>
    </source>
</evidence>
<accession>A0ABD6AT58</accession>
<keyword evidence="2" id="KW-1185">Reference proteome</keyword>
<evidence type="ECO:0008006" key="3">
    <source>
        <dbReference type="Google" id="ProtNLM"/>
    </source>
</evidence>
<sequence length="155" mass="16960">MPSISRRRMLAASAGSLATLAGCSALGDGDDPDEPEPYRVGEVAVFNDDEESHDVDLLIRRDDEVVHWQTYELAPKDGEGGTNWATVPATEFDGCTPGIYQLAVRVDGDERRVFSSVSKPSADGKMRILRIYGDGEFRFLAGDEHQYCSSPTTTE</sequence>
<organism evidence="1 2">
    <name type="scientific">Halomarina rubra</name>
    <dbReference type="NCBI Taxonomy" id="2071873"/>
    <lineage>
        <taxon>Archaea</taxon>
        <taxon>Methanobacteriati</taxon>
        <taxon>Methanobacteriota</taxon>
        <taxon>Stenosarchaea group</taxon>
        <taxon>Halobacteria</taxon>
        <taxon>Halobacteriales</taxon>
        <taxon>Natronomonadaceae</taxon>
        <taxon>Halomarina</taxon>
    </lineage>
</organism>